<evidence type="ECO:0000313" key="1">
    <source>
        <dbReference type="EMBL" id="GLI27157.1"/>
    </source>
</evidence>
<proteinExistence type="predicted"/>
<dbReference type="Proteomes" id="UP001144396">
    <property type="component" value="Unassembled WGS sequence"/>
</dbReference>
<dbReference type="InterPro" id="IPR009097">
    <property type="entry name" value="Cyclic_Pdiesterase"/>
</dbReference>
<dbReference type="AlphaFoldDB" id="A0A9W6CXQ3"/>
<organism evidence="1 2">
    <name type="scientific">Agromyces rhizosphaerae</name>
    <dbReference type="NCBI Taxonomy" id="88374"/>
    <lineage>
        <taxon>Bacteria</taxon>
        <taxon>Bacillati</taxon>
        <taxon>Actinomycetota</taxon>
        <taxon>Actinomycetes</taxon>
        <taxon>Micrococcales</taxon>
        <taxon>Microbacteriaceae</taxon>
        <taxon>Agromyces</taxon>
    </lineage>
</organism>
<dbReference type="EMBL" id="BSDP01000001">
    <property type="protein sequence ID" value="GLI27157.1"/>
    <property type="molecule type" value="Genomic_DNA"/>
</dbReference>
<gene>
    <name evidence="1" type="ORF">ARHIZOSPH14_13990</name>
</gene>
<sequence length="159" mass="17313">MGYFVVVLPVERMRVGDEFPVGTWPLHLTVIPPFRTPADADEVAAVLADASGEASALPLRLGADAMFGRKHDVPVRLVEDPDGVEMALHVHLLDALVRVAVRPDALDHVGAGHRPHITHQPDARTEEGDELVLRQLALIDMRPPGGGRRVAWVRDLPDA</sequence>
<dbReference type="Pfam" id="PF13563">
    <property type="entry name" value="2_5_RNA_ligase2"/>
    <property type="match status" value="1"/>
</dbReference>
<protein>
    <recommendedName>
        <fullName evidence="3">2'-5' RNA ligase family protein</fullName>
    </recommendedName>
</protein>
<name>A0A9W6CXQ3_9MICO</name>
<evidence type="ECO:0008006" key="3">
    <source>
        <dbReference type="Google" id="ProtNLM"/>
    </source>
</evidence>
<reference evidence="1" key="1">
    <citation type="submission" date="2022-12" db="EMBL/GenBank/DDBJ databases">
        <title>Reference genome sequencing for broad-spectrum identification of bacterial and archaeal isolates by mass spectrometry.</title>
        <authorList>
            <person name="Sekiguchi Y."/>
            <person name="Tourlousse D.M."/>
        </authorList>
    </citation>
    <scope>NUCLEOTIDE SEQUENCE</scope>
    <source>
        <strain evidence="1">14</strain>
    </source>
</reference>
<dbReference type="Gene3D" id="3.90.1140.10">
    <property type="entry name" value="Cyclic phosphodiesterase"/>
    <property type="match status" value="1"/>
</dbReference>
<evidence type="ECO:0000313" key="2">
    <source>
        <dbReference type="Proteomes" id="UP001144396"/>
    </source>
</evidence>
<comment type="caution">
    <text evidence="1">The sequence shown here is derived from an EMBL/GenBank/DDBJ whole genome shotgun (WGS) entry which is preliminary data.</text>
</comment>
<dbReference type="SUPFAM" id="SSF55144">
    <property type="entry name" value="LigT-like"/>
    <property type="match status" value="1"/>
</dbReference>
<accession>A0A9W6CXQ3</accession>
<dbReference type="RefSeq" id="WP_281883456.1">
    <property type="nucleotide sequence ID" value="NZ_BSDP01000001.1"/>
</dbReference>
<keyword evidence="2" id="KW-1185">Reference proteome</keyword>